<feature type="domain" description="PAC" evidence="17">
    <location>
        <begin position="523"/>
        <end position="575"/>
    </location>
</feature>
<proteinExistence type="predicted"/>
<dbReference type="SMART" id="SM00091">
    <property type="entry name" value="PAS"/>
    <property type="match status" value="1"/>
</dbReference>
<dbReference type="CDD" id="cd00075">
    <property type="entry name" value="HATPase"/>
    <property type="match status" value="1"/>
</dbReference>
<evidence type="ECO:0000256" key="10">
    <source>
        <dbReference type="ARBA" id="ARBA00022989"/>
    </source>
</evidence>
<feature type="transmembrane region" description="Helical" evidence="14">
    <location>
        <begin position="253"/>
        <end position="272"/>
    </location>
</feature>
<feature type="transmembrane region" description="Helical" evidence="14">
    <location>
        <begin position="313"/>
        <end position="331"/>
    </location>
</feature>
<dbReference type="FunFam" id="3.30.565.10:FF:000006">
    <property type="entry name" value="Sensor histidine kinase WalK"/>
    <property type="match status" value="1"/>
</dbReference>
<name>A0A0S2HXA8_9BACT</name>
<keyword evidence="8 18" id="KW-0418">Kinase</keyword>
<evidence type="ECO:0000256" key="9">
    <source>
        <dbReference type="ARBA" id="ARBA00022840"/>
    </source>
</evidence>
<dbReference type="Gene3D" id="2.60.120.260">
    <property type="entry name" value="Galactose-binding domain-like"/>
    <property type="match status" value="1"/>
</dbReference>
<dbReference type="SUPFAM" id="SSF47384">
    <property type="entry name" value="Homodimeric domain of signal transducing histidine kinase"/>
    <property type="match status" value="1"/>
</dbReference>
<dbReference type="PRINTS" id="PR00344">
    <property type="entry name" value="BCTRLSENSOR"/>
</dbReference>
<dbReference type="GO" id="GO:0000156">
    <property type="term" value="F:phosphorelay response regulator activity"/>
    <property type="evidence" value="ECO:0007669"/>
    <property type="project" value="TreeGrafter"/>
</dbReference>
<keyword evidence="11" id="KW-0902">Two-component regulatory system</keyword>
<dbReference type="PATRIC" id="fig|1307839.3.peg.1087"/>
<dbReference type="InterPro" id="IPR000700">
    <property type="entry name" value="PAS-assoc_C"/>
</dbReference>
<accession>A0A0S2HXA8</accession>
<keyword evidence="7" id="KW-0547">Nucleotide-binding</keyword>
<dbReference type="InterPro" id="IPR036097">
    <property type="entry name" value="HisK_dim/P_sf"/>
</dbReference>
<evidence type="ECO:0000256" key="1">
    <source>
        <dbReference type="ARBA" id="ARBA00000085"/>
    </source>
</evidence>
<evidence type="ECO:0000256" key="6">
    <source>
        <dbReference type="ARBA" id="ARBA00022692"/>
    </source>
</evidence>
<evidence type="ECO:0000256" key="2">
    <source>
        <dbReference type="ARBA" id="ARBA00004141"/>
    </source>
</evidence>
<evidence type="ECO:0000256" key="13">
    <source>
        <dbReference type="SAM" id="Coils"/>
    </source>
</evidence>
<dbReference type="OrthoDB" id="1058554at2"/>
<dbReference type="RefSeq" id="WP_057952192.1">
    <property type="nucleotide sequence ID" value="NZ_CP013118.1"/>
</dbReference>
<dbReference type="PANTHER" id="PTHR42878">
    <property type="entry name" value="TWO-COMPONENT HISTIDINE KINASE"/>
    <property type="match status" value="1"/>
</dbReference>
<keyword evidence="4" id="KW-0597">Phosphoprotein</keyword>
<dbReference type="SUPFAM" id="SSF55785">
    <property type="entry name" value="PYP-like sensor domain (PAS domain)"/>
    <property type="match status" value="1"/>
</dbReference>
<dbReference type="KEGG" id="blq:L21SP5_01003"/>
<dbReference type="Gene3D" id="1.10.287.130">
    <property type="match status" value="1"/>
</dbReference>
<keyword evidence="9" id="KW-0067">ATP-binding</keyword>
<dbReference type="PROSITE" id="PS50109">
    <property type="entry name" value="HIS_KIN"/>
    <property type="match status" value="1"/>
</dbReference>
<dbReference type="GO" id="GO:0000155">
    <property type="term" value="F:phosphorelay sensor kinase activity"/>
    <property type="evidence" value="ECO:0007669"/>
    <property type="project" value="InterPro"/>
</dbReference>
<keyword evidence="5 18" id="KW-0808">Transferase</keyword>
<dbReference type="GO" id="GO:0030295">
    <property type="term" value="F:protein kinase activator activity"/>
    <property type="evidence" value="ECO:0007669"/>
    <property type="project" value="TreeGrafter"/>
</dbReference>
<dbReference type="SMART" id="SM00388">
    <property type="entry name" value="HisKA"/>
    <property type="match status" value="1"/>
</dbReference>
<dbReference type="NCBIfam" id="TIGR00229">
    <property type="entry name" value="sensory_box"/>
    <property type="match status" value="1"/>
</dbReference>
<dbReference type="GO" id="GO:0016020">
    <property type="term" value="C:membrane"/>
    <property type="evidence" value="ECO:0007669"/>
    <property type="project" value="UniProtKB-SubCell"/>
</dbReference>
<dbReference type="Pfam" id="PF02518">
    <property type="entry name" value="HATPase_c"/>
    <property type="match status" value="1"/>
</dbReference>
<evidence type="ECO:0000256" key="3">
    <source>
        <dbReference type="ARBA" id="ARBA00012438"/>
    </source>
</evidence>
<evidence type="ECO:0000256" key="8">
    <source>
        <dbReference type="ARBA" id="ARBA00022777"/>
    </source>
</evidence>
<dbReference type="InterPro" id="IPR036890">
    <property type="entry name" value="HATPase_C_sf"/>
</dbReference>
<dbReference type="SMART" id="SM00086">
    <property type="entry name" value="PAC"/>
    <property type="match status" value="1"/>
</dbReference>
<dbReference type="SMART" id="SM00387">
    <property type="entry name" value="HATPase_c"/>
    <property type="match status" value="1"/>
</dbReference>
<dbReference type="Pfam" id="PF13426">
    <property type="entry name" value="PAS_9"/>
    <property type="match status" value="1"/>
</dbReference>
<evidence type="ECO:0000256" key="12">
    <source>
        <dbReference type="ARBA" id="ARBA00023136"/>
    </source>
</evidence>
<dbReference type="Gene3D" id="3.30.450.20">
    <property type="entry name" value="PAS domain"/>
    <property type="match status" value="1"/>
</dbReference>
<evidence type="ECO:0000256" key="11">
    <source>
        <dbReference type="ARBA" id="ARBA00023012"/>
    </source>
</evidence>
<organism evidence="18 19">
    <name type="scientific">Salinivirga cyanobacteriivorans</name>
    <dbReference type="NCBI Taxonomy" id="1307839"/>
    <lineage>
        <taxon>Bacteria</taxon>
        <taxon>Pseudomonadati</taxon>
        <taxon>Bacteroidota</taxon>
        <taxon>Bacteroidia</taxon>
        <taxon>Bacteroidales</taxon>
        <taxon>Salinivirgaceae</taxon>
        <taxon>Salinivirga</taxon>
    </lineage>
</organism>
<dbReference type="InterPro" id="IPR004358">
    <property type="entry name" value="Sig_transdc_His_kin-like_C"/>
</dbReference>
<evidence type="ECO:0000259" key="17">
    <source>
        <dbReference type="PROSITE" id="PS50113"/>
    </source>
</evidence>
<dbReference type="SUPFAM" id="SSF49785">
    <property type="entry name" value="Galactose-binding domain-like"/>
    <property type="match status" value="1"/>
</dbReference>
<dbReference type="InterPro" id="IPR008979">
    <property type="entry name" value="Galactose-bd-like_sf"/>
</dbReference>
<feature type="domain" description="PAS" evidence="16">
    <location>
        <begin position="450"/>
        <end position="492"/>
    </location>
</feature>
<keyword evidence="6 14" id="KW-0812">Transmembrane</keyword>
<dbReference type="CDD" id="cd00130">
    <property type="entry name" value="PAS"/>
    <property type="match status" value="1"/>
</dbReference>
<evidence type="ECO:0000313" key="19">
    <source>
        <dbReference type="Proteomes" id="UP000064893"/>
    </source>
</evidence>
<dbReference type="Proteomes" id="UP000064893">
    <property type="component" value="Chromosome"/>
</dbReference>
<dbReference type="InterPro" id="IPR050351">
    <property type="entry name" value="BphY/WalK/GraS-like"/>
</dbReference>
<feature type="domain" description="Histidine kinase" evidence="15">
    <location>
        <begin position="586"/>
        <end position="804"/>
    </location>
</feature>
<keyword evidence="10 14" id="KW-1133">Transmembrane helix</keyword>
<dbReference type="EMBL" id="CP013118">
    <property type="protein sequence ID" value="ALO14670.1"/>
    <property type="molecule type" value="Genomic_DNA"/>
</dbReference>
<evidence type="ECO:0000259" key="15">
    <source>
        <dbReference type="PROSITE" id="PS50109"/>
    </source>
</evidence>
<protein>
    <recommendedName>
        <fullName evidence="3">histidine kinase</fullName>
        <ecNumber evidence="3">2.7.13.3</ecNumber>
    </recommendedName>
</protein>
<evidence type="ECO:0000313" key="18">
    <source>
        <dbReference type="EMBL" id="ALO14670.1"/>
    </source>
</evidence>
<dbReference type="STRING" id="1307839.L21SP5_01003"/>
<keyword evidence="19" id="KW-1185">Reference proteome</keyword>
<feature type="transmembrane region" description="Helical" evidence="14">
    <location>
        <begin position="343"/>
        <end position="365"/>
    </location>
</feature>
<keyword evidence="12 14" id="KW-0472">Membrane</keyword>
<dbReference type="InterPro" id="IPR011623">
    <property type="entry name" value="7TMR_DISM_rcpt_extracell_dom1"/>
</dbReference>
<dbReference type="PROSITE" id="PS50112">
    <property type="entry name" value="PAS"/>
    <property type="match status" value="1"/>
</dbReference>
<evidence type="ECO:0000256" key="7">
    <source>
        <dbReference type="ARBA" id="ARBA00022741"/>
    </source>
</evidence>
<reference evidence="18 19" key="1">
    <citation type="submission" date="2015-11" db="EMBL/GenBank/DDBJ databases">
        <title>Description and complete genome sequence of a novel strain predominating in hypersaline microbial mats and representing a new family of the Bacteriodetes phylum.</title>
        <authorList>
            <person name="Spring S."/>
            <person name="Bunk B."/>
            <person name="Sproer C."/>
            <person name="Klenk H.-P."/>
        </authorList>
    </citation>
    <scope>NUCLEOTIDE SEQUENCE [LARGE SCALE GENOMIC DNA]</scope>
    <source>
        <strain evidence="18 19">L21-Spi-D4</strain>
    </source>
</reference>
<dbReference type="InterPro" id="IPR035965">
    <property type="entry name" value="PAS-like_dom_sf"/>
</dbReference>
<dbReference type="CDD" id="cd00082">
    <property type="entry name" value="HisKA"/>
    <property type="match status" value="1"/>
</dbReference>
<dbReference type="PROSITE" id="PS50113">
    <property type="entry name" value="PAC"/>
    <property type="match status" value="1"/>
</dbReference>
<evidence type="ECO:0000256" key="5">
    <source>
        <dbReference type="ARBA" id="ARBA00022679"/>
    </source>
</evidence>
<feature type="transmembrane region" description="Helical" evidence="14">
    <location>
        <begin position="284"/>
        <end position="307"/>
    </location>
</feature>
<comment type="subcellular location">
    <subcellularLocation>
        <location evidence="2">Membrane</location>
        <topology evidence="2">Multi-pass membrane protein</topology>
    </subcellularLocation>
</comment>
<dbReference type="GO" id="GO:0007234">
    <property type="term" value="P:osmosensory signaling via phosphorelay pathway"/>
    <property type="evidence" value="ECO:0007669"/>
    <property type="project" value="TreeGrafter"/>
</dbReference>
<dbReference type="InterPro" id="IPR001610">
    <property type="entry name" value="PAC"/>
</dbReference>
<feature type="transmembrane region" description="Helical" evidence="14">
    <location>
        <begin position="192"/>
        <end position="213"/>
    </location>
</feature>
<gene>
    <name evidence="18" type="primary">divJ_1</name>
    <name evidence="18" type="ORF">L21SP5_01003</name>
</gene>
<sequence length="806" mass="92176">MKSVKHILLIFSLLFGILPGAFANSYGVLDLFEWNPDTFRKLTGKWYFVPGKHVFSADTLTNHYFIETGKSWNNEEVGDSVMGKNGYGTYELDLILPDTTLEYGLDLGSVASSYALYIDGQLIKKVGEPYGTPQTYRPEFNTQIATFKSEAKRVKITIHVTNFDYSKGGIWGEIRISKARKLELYRQNRINFIFLLFGGILVMSLYHAGLYLLRRKEKSSLYFFFWTFAAAFRLLFSGRYFPALDMFYVNWFWTVKIEYLTFYLSIPLFLKFVSELFPRSVDKYIMRVVLIFGALASLIVLVTPVSLFTYSVVAYQLFTFACIGYVFIVLYRILGKNEPGSKTFLLGFLVLAVTVIHDILSAHYLFSNGSWFSTGLVFFVVSQAYLLASRFTSTFSRAEVLSNQLNYMNVHLEKIVDERTQKLQDANEELKEKNDEVSRQSDQMTIMNKELRKLSVAASETDNAIVITNKDGEIEWVNRGFERLYGYSLGEMHQRFGNNLKKAGRSKHIETLIKQVIDTRKSVNYESTVEAHDGSKIQVQTTLSPIMDANNELIYLVAIDTDIRKLKKVERELKKSNSAKNKLFSIIAHDLRSPFNSLLGLTELMLARYKELSSEELLQFLKDLNEVSQKTYYLLLNLLEWSRTQRDKIEINPQKHNLAALLDETLGLFTTSFENKNLILKKDVADDLQIFVDYQSFSTVLRNLISNAIKFTPRNKHIHISAKESGAFIEVTVRDEGIGISPDNVKRLFSAEESYSTEGTEQEKGTGLGLMLCKSFVEKNEGTIDVESKVGYGTTFRVRIPAAPWA</sequence>
<dbReference type="SUPFAM" id="SSF55874">
    <property type="entry name" value="ATPase domain of HSP90 chaperone/DNA topoisomerase II/histidine kinase"/>
    <property type="match status" value="1"/>
</dbReference>
<dbReference type="EC" id="2.7.13.3" evidence="3"/>
<dbReference type="GO" id="GO:0005524">
    <property type="term" value="F:ATP binding"/>
    <property type="evidence" value="ECO:0007669"/>
    <property type="project" value="UniProtKB-KW"/>
</dbReference>
<dbReference type="InterPro" id="IPR003661">
    <property type="entry name" value="HisK_dim/P_dom"/>
</dbReference>
<evidence type="ECO:0000256" key="4">
    <source>
        <dbReference type="ARBA" id="ARBA00022553"/>
    </source>
</evidence>
<feature type="transmembrane region" description="Helical" evidence="14">
    <location>
        <begin position="220"/>
        <end position="241"/>
    </location>
</feature>
<keyword evidence="13" id="KW-0175">Coiled coil</keyword>
<dbReference type="AlphaFoldDB" id="A0A0S2HXA8"/>
<evidence type="ECO:0000259" key="16">
    <source>
        <dbReference type="PROSITE" id="PS50112"/>
    </source>
</evidence>
<evidence type="ECO:0000256" key="14">
    <source>
        <dbReference type="SAM" id="Phobius"/>
    </source>
</evidence>
<dbReference type="Pfam" id="PF07695">
    <property type="entry name" value="7TMR-DISM_7TM"/>
    <property type="match status" value="1"/>
</dbReference>
<dbReference type="Gene3D" id="3.30.565.10">
    <property type="entry name" value="Histidine kinase-like ATPase, C-terminal domain"/>
    <property type="match status" value="1"/>
</dbReference>
<comment type="catalytic activity">
    <reaction evidence="1">
        <text>ATP + protein L-histidine = ADP + protein N-phospho-L-histidine.</text>
        <dbReference type="EC" id="2.7.13.3"/>
    </reaction>
</comment>
<dbReference type="PANTHER" id="PTHR42878:SF7">
    <property type="entry name" value="SENSOR HISTIDINE KINASE GLRK"/>
    <property type="match status" value="1"/>
</dbReference>
<feature type="coiled-coil region" evidence="13">
    <location>
        <begin position="409"/>
        <end position="450"/>
    </location>
</feature>
<dbReference type="InterPro" id="IPR005467">
    <property type="entry name" value="His_kinase_dom"/>
</dbReference>
<dbReference type="InterPro" id="IPR003594">
    <property type="entry name" value="HATPase_dom"/>
</dbReference>
<dbReference type="InterPro" id="IPR000014">
    <property type="entry name" value="PAS"/>
</dbReference>